<dbReference type="AlphaFoldDB" id="A0A0E0JCR9"/>
<name>A0A0E0JCR9_ORYNI</name>
<keyword evidence="3" id="KW-1185">Reference proteome</keyword>
<reference evidence="2" key="2">
    <citation type="submission" date="2018-04" db="EMBL/GenBank/DDBJ databases">
        <title>OnivRS2 (Oryza nivara Reference Sequence Version 2).</title>
        <authorList>
            <person name="Zhang J."/>
            <person name="Kudrna D."/>
            <person name="Lee S."/>
            <person name="Talag J."/>
            <person name="Rajasekar S."/>
            <person name="Welchert J."/>
            <person name="Hsing Y.-I."/>
            <person name="Wing R.A."/>
        </authorList>
    </citation>
    <scope>NUCLEOTIDE SEQUENCE [LARGE SCALE GENOMIC DNA]</scope>
    <source>
        <strain evidence="2">SL10</strain>
    </source>
</reference>
<protein>
    <recommendedName>
        <fullName evidence="4">Cathepsin propeptide inhibitor domain-containing protein</fullName>
    </recommendedName>
</protein>
<organism evidence="2">
    <name type="scientific">Oryza nivara</name>
    <name type="common">Indian wild rice</name>
    <name type="synonym">Oryza sativa f. spontanea</name>
    <dbReference type="NCBI Taxonomy" id="4536"/>
    <lineage>
        <taxon>Eukaryota</taxon>
        <taxon>Viridiplantae</taxon>
        <taxon>Streptophyta</taxon>
        <taxon>Embryophyta</taxon>
        <taxon>Tracheophyta</taxon>
        <taxon>Spermatophyta</taxon>
        <taxon>Magnoliopsida</taxon>
        <taxon>Liliopsida</taxon>
        <taxon>Poales</taxon>
        <taxon>Poaceae</taxon>
        <taxon>BOP clade</taxon>
        <taxon>Oryzoideae</taxon>
        <taxon>Oryzeae</taxon>
        <taxon>Oryzinae</taxon>
        <taxon>Oryza</taxon>
    </lineage>
</organism>
<dbReference type="Gene3D" id="1.10.287.2250">
    <property type="match status" value="1"/>
</dbReference>
<reference evidence="2" key="1">
    <citation type="submission" date="2015-04" db="UniProtKB">
        <authorList>
            <consortium name="EnsemblPlants"/>
        </authorList>
    </citation>
    <scope>IDENTIFICATION</scope>
    <source>
        <strain evidence="2">SL10</strain>
    </source>
</reference>
<sequence length="246" mass="27963">MASRLVRAAHGASRVARLAAAAAARHYEEGASSRAASLAASRVARSARAAAASAAASRRRRITELSKPPDNSHRLSFRYNTDPPDDGKCVTEEDLESDEDVWALFERYCKSYKRKYDDAEMVRRFHIFKFNAKTTYCWNNYLHKDVKELARAKKDRDLGLPVDSWYLQKELGEFDDGVTHLPINLPYTPRKKKLGLDVIYSNTINLNRYIYRFVALEYVIFNTRLVFYKTEGVSAAAVSVLHPSTC</sequence>
<evidence type="ECO:0000313" key="2">
    <source>
        <dbReference type="EnsemblPlants" id="ONIVA12G18590.1"/>
    </source>
</evidence>
<dbReference type="EnsemblPlants" id="ONIVA12G18590.1">
    <property type="protein sequence ID" value="ONIVA12G18590.1"/>
    <property type="gene ID" value="ONIVA12G18590"/>
</dbReference>
<proteinExistence type="predicted"/>
<feature type="region of interest" description="Disordered" evidence="1">
    <location>
        <begin position="58"/>
        <end position="79"/>
    </location>
</feature>
<accession>A0A0E0JCR9</accession>
<dbReference type="eggNOG" id="ENOG502R3AG">
    <property type="taxonomic scope" value="Eukaryota"/>
</dbReference>
<dbReference type="Proteomes" id="UP000006591">
    <property type="component" value="Chromosome 12"/>
</dbReference>
<evidence type="ECO:0000313" key="3">
    <source>
        <dbReference type="Proteomes" id="UP000006591"/>
    </source>
</evidence>
<evidence type="ECO:0008006" key="4">
    <source>
        <dbReference type="Google" id="ProtNLM"/>
    </source>
</evidence>
<dbReference type="HOGENOM" id="CLU_098821_0_0_1"/>
<dbReference type="Gramene" id="ONIVA12G18590.1">
    <property type="protein sequence ID" value="ONIVA12G18590.1"/>
    <property type="gene ID" value="ONIVA12G18590"/>
</dbReference>
<evidence type="ECO:0000256" key="1">
    <source>
        <dbReference type="SAM" id="MobiDB-lite"/>
    </source>
</evidence>